<name>A0A830HYW3_9CHLO</name>
<keyword evidence="3" id="KW-1185">Reference proteome</keyword>
<dbReference type="AlphaFoldDB" id="A0A830HYW3"/>
<accession>A0A830HYW3</accession>
<protein>
    <submittedName>
        <fullName evidence="2">Uncharacterized protein</fullName>
    </submittedName>
</protein>
<proteinExistence type="predicted"/>
<evidence type="ECO:0000313" key="3">
    <source>
        <dbReference type="Proteomes" id="UP000660262"/>
    </source>
</evidence>
<evidence type="ECO:0000256" key="1">
    <source>
        <dbReference type="SAM" id="MobiDB-lite"/>
    </source>
</evidence>
<gene>
    <name evidence="2" type="ORF">PPROV_000876200</name>
</gene>
<organism evidence="2 3">
    <name type="scientific">Pycnococcus provasolii</name>
    <dbReference type="NCBI Taxonomy" id="41880"/>
    <lineage>
        <taxon>Eukaryota</taxon>
        <taxon>Viridiplantae</taxon>
        <taxon>Chlorophyta</taxon>
        <taxon>Pseudoscourfieldiophyceae</taxon>
        <taxon>Pseudoscourfieldiales</taxon>
        <taxon>Pycnococcaceae</taxon>
        <taxon>Pycnococcus</taxon>
    </lineage>
</organism>
<sequence>MVDVGVIGVEEQQQHDRNGDDLQQQEHVRRHSHRFQINVRFRTNASASCLRQSMCVVQVVSSAQTQDDDTATQNITLKRDNVVSVNGSVPKACAQPSTMEDKDIKQTSCSAFPTMEVRCSNTCEVVEDVTQHYKHALAHLLASMPPTVVTSSSSKYPAVANVRLPTVLVRECKQQGVSTTAADTIATAASPKHFALFVVVASPTLAMARRAILHLIAPKKDM</sequence>
<reference evidence="2" key="1">
    <citation type="submission" date="2020-10" db="EMBL/GenBank/DDBJ databases">
        <title>Unveiling of a novel bifunctional photoreceptor, Dualchrome1, isolated from a cosmopolitan green alga.</title>
        <authorList>
            <person name="Suzuki S."/>
            <person name="Kawachi M."/>
        </authorList>
    </citation>
    <scope>NUCLEOTIDE SEQUENCE</scope>
    <source>
        <strain evidence="2">NIES 2893</strain>
    </source>
</reference>
<evidence type="ECO:0000313" key="2">
    <source>
        <dbReference type="EMBL" id="GHP10029.1"/>
    </source>
</evidence>
<feature type="region of interest" description="Disordered" evidence="1">
    <location>
        <begin position="1"/>
        <end position="24"/>
    </location>
</feature>
<dbReference type="EMBL" id="BNJQ01000027">
    <property type="protein sequence ID" value="GHP10029.1"/>
    <property type="molecule type" value="Genomic_DNA"/>
</dbReference>
<comment type="caution">
    <text evidence="2">The sequence shown here is derived from an EMBL/GenBank/DDBJ whole genome shotgun (WGS) entry which is preliminary data.</text>
</comment>
<feature type="compositionally biased region" description="Basic and acidic residues" evidence="1">
    <location>
        <begin position="12"/>
        <end position="24"/>
    </location>
</feature>
<dbReference type="Proteomes" id="UP000660262">
    <property type="component" value="Unassembled WGS sequence"/>
</dbReference>